<evidence type="ECO:0000313" key="8">
    <source>
        <dbReference type="Proteomes" id="UP000028725"/>
    </source>
</evidence>
<dbReference type="PANTHER" id="PTHR31885">
    <property type="entry name" value="GH04784P"/>
    <property type="match status" value="1"/>
</dbReference>
<dbReference type="Pfam" id="PF07947">
    <property type="entry name" value="YhhN"/>
    <property type="match status" value="1"/>
</dbReference>
<sequence length="228" mass="24724">MREESTVKSRILAAVGATGVMAFLLIIERERYELRMGAKAVPLLCLLLWLWPPRGAYPRWIFAGLVLSLIGDLLLEIGPEQFLPGLFAFLLAHVAYAAAYLSVTRIPSVMRGLPFLLLAVGAGVFLWPGLGGLAWPVMAYIAVICTMTWRSWAMLGASGLGPRDQWAALAGALMFAASDLLLAIRLFVQPVPGSGYAVMLLYWTGQLCIALSARRPQYSSSPAPDMAV</sequence>
<dbReference type="GO" id="GO:0016020">
    <property type="term" value="C:membrane"/>
    <property type="evidence" value="ECO:0007669"/>
    <property type="project" value="UniProtKB-SubCell"/>
</dbReference>
<feature type="transmembrane region" description="Helical" evidence="6">
    <location>
        <begin position="115"/>
        <end position="145"/>
    </location>
</feature>
<evidence type="ECO:0000313" key="7">
    <source>
        <dbReference type="EMBL" id="KFE65418.1"/>
    </source>
</evidence>
<dbReference type="InterPro" id="IPR012506">
    <property type="entry name" value="TMEM86B-like"/>
</dbReference>
<dbReference type="EMBL" id="JMCB01000012">
    <property type="protein sequence ID" value="KFE65418.1"/>
    <property type="molecule type" value="Genomic_DNA"/>
</dbReference>
<evidence type="ECO:0000256" key="1">
    <source>
        <dbReference type="ARBA" id="ARBA00004141"/>
    </source>
</evidence>
<dbReference type="RefSeq" id="WP_052420320.1">
    <property type="nucleotide sequence ID" value="NZ_JMCB01000012.1"/>
</dbReference>
<evidence type="ECO:0000256" key="6">
    <source>
        <dbReference type="SAM" id="Phobius"/>
    </source>
</evidence>
<dbReference type="OrthoDB" id="5592477at2"/>
<dbReference type="GO" id="GO:0016787">
    <property type="term" value="F:hydrolase activity"/>
    <property type="evidence" value="ECO:0007669"/>
    <property type="project" value="TreeGrafter"/>
</dbReference>
<keyword evidence="3 6" id="KW-0812">Transmembrane</keyword>
<comment type="subcellular location">
    <subcellularLocation>
        <location evidence="1">Membrane</location>
        <topology evidence="1">Multi-pass membrane protein</topology>
    </subcellularLocation>
</comment>
<evidence type="ECO:0000256" key="5">
    <source>
        <dbReference type="ARBA" id="ARBA00023136"/>
    </source>
</evidence>
<evidence type="ECO:0000256" key="2">
    <source>
        <dbReference type="ARBA" id="ARBA00007375"/>
    </source>
</evidence>
<keyword evidence="5 6" id="KW-0472">Membrane</keyword>
<gene>
    <name evidence="7" type="ORF">DB31_1534</name>
</gene>
<evidence type="ECO:0000256" key="3">
    <source>
        <dbReference type="ARBA" id="ARBA00022692"/>
    </source>
</evidence>
<feature type="transmembrane region" description="Helical" evidence="6">
    <location>
        <begin position="82"/>
        <end position="103"/>
    </location>
</feature>
<dbReference type="AlphaFoldDB" id="A0A085WCK5"/>
<comment type="caution">
    <text evidence="7">The sequence shown here is derived from an EMBL/GenBank/DDBJ whole genome shotgun (WGS) entry which is preliminary data.</text>
</comment>
<dbReference type="Proteomes" id="UP000028725">
    <property type="component" value="Unassembled WGS sequence"/>
</dbReference>
<feature type="transmembrane region" description="Helical" evidence="6">
    <location>
        <begin position="6"/>
        <end position="27"/>
    </location>
</feature>
<keyword evidence="8" id="KW-1185">Reference proteome</keyword>
<evidence type="ECO:0000256" key="4">
    <source>
        <dbReference type="ARBA" id="ARBA00022989"/>
    </source>
</evidence>
<comment type="similarity">
    <text evidence="2">Belongs to the TMEM86 family.</text>
</comment>
<organism evidence="7 8">
    <name type="scientific">Hyalangium minutum</name>
    <dbReference type="NCBI Taxonomy" id="394096"/>
    <lineage>
        <taxon>Bacteria</taxon>
        <taxon>Pseudomonadati</taxon>
        <taxon>Myxococcota</taxon>
        <taxon>Myxococcia</taxon>
        <taxon>Myxococcales</taxon>
        <taxon>Cystobacterineae</taxon>
        <taxon>Archangiaceae</taxon>
        <taxon>Hyalangium</taxon>
    </lineage>
</organism>
<dbReference type="STRING" id="394096.DB31_1534"/>
<protein>
    <submittedName>
        <fullName evidence="7">Putative inner membrane protein</fullName>
    </submittedName>
</protein>
<feature type="transmembrane region" description="Helical" evidence="6">
    <location>
        <begin position="34"/>
        <end position="51"/>
    </location>
</feature>
<dbReference type="PANTHER" id="PTHR31885:SF6">
    <property type="entry name" value="GH04784P"/>
    <property type="match status" value="1"/>
</dbReference>
<proteinExistence type="inferred from homology"/>
<keyword evidence="4 6" id="KW-1133">Transmembrane helix</keyword>
<feature type="transmembrane region" description="Helical" evidence="6">
    <location>
        <begin position="166"/>
        <end position="188"/>
    </location>
</feature>
<reference evidence="7 8" key="1">
    <citation type="submission" date="2014-04" db="EMBL/GenBank/DDBJ databases">
        <title>Genome assembly of Hyalangium minutum DSM 14724.</title>
        <authorList>
            <person name="Sharma G."/>
            <person name="Subramanian S."/>
        </authorList>
    </citation>
    <scope>NUCLEOTIDE SEQUENCE [LARGE SCALE GENOMIC DNA]</scope>
    <source>
        <strain evidence="7 8">DSM 14724</strain>
    </source>
</reference>
<accession>A0A085WCK5</accession>
<name>A0A085WCK5_9BACT</name>